<dbReference type="PANTHER" id="PTHR33734">
    <property type="entry name" value="LYSM DOMAIN-CONTAINING GPI-ANCHORED PROTEIN 2"/>
    <property type="match status" value="1"/>
</dbReference>
<dbReference type="PANTHER" id="PTHR33734:SF22">
    <property type="entry name" value="MEMBRANE-BOUND LYTIC MUREIN TRANSGLYCOSYLASE D"/>
    <property type="match status" value="1"/>
</dbReference>
<feature type="domain" description="LysM" evidence="2">
    <location>
        <begin position="236"/>
        <end position="279"/>
    </location>
</feature>
<organism evidence="3 4">
    <name type="scientific">Candidatus Synechococcus spongiarum SP3</name>
    <dbReference type="NCBI Taxonomy" id="1604020"/>
    <lineage>
        <taxon>Bacteria</taxon>
        <taxon>Bacillati</taxon>
        <taxon>Cyanobacteriota</taxon>
        <taxon>Cyanophyceae</taxon>
        <taxon>Synechococcales</taxon>
        <taxon>Synechococcaceae</taxon>
        <taxon>Synechococcus</taxon>
    </lineage>
</organism>
<dbReference type="Proteomes" id="UP000035067">
    <property type="component" value="Unassembled WGS sequence"/>
</dbReference>
<gene>
    <name evidence="3" type="ORF">TE42_02075</name>
</gene>
<dbReference type="CDD" id="cd00118">
    <property type="entry name" value="LysM"/>
    <property type="match status" value="5"/>
</dbReference>
<feature type="domain" description="LysM" evidence="2">
    <location>
        <begin position="80"/>
        <end position="123"/>
    </location>
</feature>
<name>A0A0G2HN90_9SYNE</name>
<proteinExistence type="predicted"/>
<evidence type="ECO:0000313" key="4">
    <source>
        <dbReference type="Proteomes" id="UP000035067"/>
    </source>
</evidence>
<sequence>MLAAIPLLSLMVMPALASGRYQVKPRDSFYSIARKCQVDVHELMRLNPRPDNALKLGEQLRLPGDVNCGGGTGSAGAVDLAYQVQSRDNFYSVARKCGINVDELLRLNPRPDHALKLGEQLRLPGNTQCGNRSDPAGAVASNSVYQVQPREGFYGIARKCQVDAKELIRLNSASGISLRPGQQLMLPSHARCPGQSATVASTTTPRTTNTAATNTRTAANTGATTTPAQAPAGETFSYQVKQGEGFYSIARKCKVDTRELISLNSESPSVLSPGQQLTLPGYARCPDPSTTVANAGAGANRTATPAQTVAGSKAYYEVLPREGFYTIARKCQVNAKALMALNPRPGNVLHVGDQLELPGGSTCESLLAANSAAAEVSAAASAANRGGTAGSSWRSYGSLQVNWQDWRMIEGHWVAQSLNGSDQQFYLAINCPAQRINQTNNSGQWSTWESPDPGFEEQLMDDLCQEKEALS</sequence>
<feature type="signal peptide" evidence="1">
    <location>
        <begin position="1"/>
        <end position="17"/>
    </location>
</feature>
<feature type="domain" description="LysM" evidence="2">
    <location>
        <begin position="19"/>
        <end position="62"/>
    </location>
</feature>
<dbReference type="Gene3D" id="3.10.350.10">
    <property type="entry name" value="LysM domain"/>
    <property type="match status" value="5"/>
</dbReference>
<dbReference type="InterPro" id="IPR036779">
    <property type="entry name" value="LysM_dom_sf"/>
</dbReference>
<dbReference type="AlphaFoldDB" id="A0A0G2HN90"/>
<dbReference type="InterPro" id="IPR018392">
    <property type="entry name" value="LysM"/>
</dbReference>
<reference evidence="3 4" key="1">
    <citation type="submission" date="2015-01" db="EMBL/GenBank/DDBJ databases">
        <title>Lifestyle Evolution in Cyanobacterial Symbionts of Sponges.</title>
        <authorList>
            <person name="Burgsdorf I."/>
            <person name="Slaby B.M."/>
            <person name="Handley K.M."/>
            <person name="Haber M."/>
            <person name="Blom J."/>
            <person name="Marshall C.W."/>
            <person name="Gilbert J.A."/>
            <person name="Hentschel U."/>
            <person name="Steindler L."/>
        </authorList>
    </citation>
    <scope>NUCLEOTIDE SEQUENCE [LARGE SCALE GENOMIC DNA]</scope>
    <source>
        <strain evidence="3">SP3</strain>
    </source>
</reference>
<comment type="caution">
    <text evidence="3">The sequence shown here is derived from an EMBL/GenBank/DDBJ whole genome shotgun (WGS) entry which is preliminary data.</text>
</comment>
<dbReference type="PATRIC" id="fig|1604020.3.peg.1928"/>
<evidence type="ECO:0000256" key="1">
    <source>
        <dbReference type="SAM" id="SignalP"/>
    </source>
</evidence>
<dbReference type="SMART" id="SM00257">
    <property type="entry name" value="LysM"/>
    <property type="match status" value="5"/>
</dbReference>
<keyword evidence="1" id="KW-0732">Signal</keyword>
<evidence type="ECO:0000259" key="2">
    <source>
        <dbReference type="PROSITE" id="PS51782"/>
    </source>
</evidence>
<protein>
    <recommendedName>
        <fullName evidence="2">LysM domain-containing protein</fullName>
    </recommendedName>
</protein>
<accession>A0A0G2HN90</accession>
<dbReference type="EMBL" id="JXQG01000007">
    <property type="protein sequence ID" value="KKZ12972.1"/>
    <property type="molecule type" value="Genomic_DNA"/>
</dbReference>
<dbReference type="Pfam" id="PF01476">
    <property type="entry name" value="LysM"/>
    <property type="match status" value="5"/>
</dbReference>
<dbReference type="PROSITE" id="PS51782">
    <property type="entry name" value="LYSM"/>
    <property type="match status" value="3"/>
</dbReference>
<feature type="chain" id="PRO_5002545214" description="LysM domain-containing protein" evidence="1">
    <location>
        <begin position="18"/>
        <end position="471"/>
    </location>
</feature>
<evidence type="ECO:0000313" key="3">
    <source>
        <dbReference type="EMBL" id="KKZ12972.1"/>
    </source>
</evidence>
<dbReference type="SUPFAM" id="SSF54106">
    <property type="entry name" value="LysM domain"/>
    <property type="match status" value="5"/>
</dbReference>